<evidence type="ECO:0000256" key="8">
    <source>
        <dbReference type="ARBA" id="ARBA00023065"/>
    </source>
</evidence>
<feature type="transmembrane region" description="Helical" evidence="11">
    <location>
        <begin position="332"/>
        <end position="352"/>
    </location>
</feature>
<dbReference type="Gene3D" id="1.20.1530.20">
    <property type="match status" value="1"/>
</dbReference>
<dbReference type="GO" id="GO:0006814">
    <property type="term" value="P:sodium ion transport"/>
    <property type="evidence" value="ECO:0007669"/>
    <property type="project" value="UniProtKB-KW"/>
</dbReference>
<keyword evidence="3" id="KW-0813">Transport</keyword>
<feature type="transmembrane region" description="Helical" evidence="11">
    <location>
        <begin position="213"/>
        <end position="237"/>
    </location>
</feature>
<evidence type="ECO:0000259" key="12">
    <source>
        <dbReference type="Pfam" id="PF00999"/>
    </source>
</evidence>
<evidence type="ECO:0000256" key="5">
    <source>
        <dbReference type="ARBA" id="ARBA00022692"/>
    </source>
</evidence>
<accession>A0A9D9D9Z6</accession>
<gene>
    <name evidence="13" type="ORF">IAC78_01855</name>
</gene>
<dbReference type="AlphaFoldDB" id="A0A9D9D9Z6"/>
<dbReference type="EMBL" id="JADING010000052">
    <property type="protein sequence ID" value="MBO8414211.1"/>
    <property type="molecule type" value="Genomic_DNA"/>
</dbReference>
<comment type="similarity">
    <text evidence="2">Belongs to the monovalent cation:proton antiporter 2 (CPA2) transporter (TC 2.A.37) family.</text>
</comment>
<evidence type="ECO:0000256" key="11">
    <source>
        <dbReference type="SAM" id="Phobius"/>
    </source>
</evidence>
<keyword evidence="4" id="KW-0050">Antiport</keyword>
<protein>
    <submittedName>
        <fullName evidence="13">Cation:proton antiporter</fullName>
    </submittedName>
</protein>
<sequence length="439" mass="47612">MLDSFNMLVDLPVASASEQQAYLLLLPLAMILFFAKVLSLGFKKIKLPEVLGYLVAGLLLGLIILIPNQHIFTDYTMEGINDLAKIGVILLMFMAGLETDLNKIKSVGLASIVITSLGVIVPMGFGCLISWAVLGSDIHEALFYGVILTATSVSVTVATLKELGKLDSKAGTCIVSAAILDDVIGIILLSLIITLDGGSGDVTYVSNAAWNMVITILVMISFFVLAIALAFVVRIVFHWLDKKYPHHRRIPIFAFVLCFLYSYFAQKFFQVADITGAYVAGLTLSWIGTDSRDYIDKRTETSAALFFTPIFFCSIAFQMYTGDMDFSDTTFILFGFLWVLLGLLGKFIGAGAGSLMCKFSLRDSATVGTGMMARAEVVIVSAQKGVDSGIVNPAIMPFTLILILVSSLITPIILKLLNKNDNTPNDAIKEVPQEASESQ</sequence>
<evidence type="ECO:0000256" key="9">
    <source>
        <dbReference type="ARBA" id="ARBA00023136"/>
    </source>
</evidence>
<feature type="transmembrane region" description="Helical" evidence="11">
    <location>
        <begin position="79"/>
        <end position="97"/>
    </location>
</feature>
<dbReference type="GO" id="GO:0016020">
    <property type="term" value="C:membrane"/>
    <property type="evidence" value="ECO:0007669"/>
    <property type="project" value="UniProtKB-SubCell"/>
</dbReference>
<evidence type="ECO:0000256" key="7">
    <source>
        <dbReference type="ARBA" id="ARBA00023053"/>
    </source>
</evidence>
<organism evidence="13 14">
    <name type="scientific">Candidatus Scatoplasma merdavium</name>
    <dbReference type="NCBI Taxonomy" id="2840932"/>
    <lineage>
        <taxon>Bacteria</taxon>
        <taxon>Bacillati</taxon>
        <taxon>Bacillota</taxon>
        <taxon>Bacilli</taxon>
        <taxon>Bacillales</taxon>
        <taxon>Candidatus Scatoplasma</taxon>
    </lineage>
</organism>
<evidence type="ECO:0000256" key="6">
    <source>
        <dbReference type="ARBA" id="ARBA00022989"/>
    </source>
</evidence>
<keyword evidence="6 11" id="KW-1133">Transmembrane helix</keyword>
<feature type="domain" description="Cation/H+ exchanger transmembrane" evidence="12">
    <location>
        <begin position="30"/>
        <end position="416"/>
    </location>
</feature>
<feature type="transmembrane region" description="Helical" evidence="11">
    <location>
        <begin position="172"/>
        <end position="193"/>
    </location>
</feature>
<comment type="caution">
    <text evidence="13">The sequence shown here is derived from an EMBL/GenBank/DDBJ whole genome shotgun (WGS) entry which is preliminary data.</text>
</comment>
<feature type="transmembrane region" description="Helical" evidence="11">
    <location>
        <begin position="141"/>
        <end position="160"/>
    </location>
</feature>
<feature type="transmembrane region" description="Helical" evidence="11">
    <location>
        <begin position="50"/>
        <end position="67"/>
    </location>
</feature>
<evidence type="ECO:0000256" key="2">
    <source>
        <dbReference type="ARBA" id="ARBA00005551"/>
    </source>
</evidence>
<name>A0A9D9D9Z6_9BACL</name>
<dbReference type="GO" id="GO:0015297">
    <property type="term" value="F:antiporter activity"/>
    <property type="evidence" value="ECO:0007669"/>
    <property type="project" value="UniProtKB-KW"/>
</dbReference>
<evidence type="ECO:0000256" key="4">
    <source>
        <dbReference type="ARBA" id="ARBA00022449"/>
    </source>
</evidence>
<keyword evidence="8" id="KW-0406">Ion transport</keyword>
<evidence type="ECO:0000256" key="10">
    <source>
        <dbReference type="ARBA" id="ARBA00023201"/>
    </source>
</evidence>
<proteinExistence type="inferred from homology"/>
<evidence type="ECO:0000256" key="1">
    <source>
        <dbReference type="ARBA" id="ARBA00004141"/>
    </source>
</evidence>
<feature type="transmembrane region" description="Helical" evidence="11">
    <location>
        <begin position="301"/>
        <end position="320"/>
    </location>
</feature>
<keyword evidence="5 11" id="KW-0812">Transmembrane</keyword>
<dbReference type="PANTHER" id="PTHR43562:SF3">
    <property type="entry name" value="SODIUM ION_PROTON EXCHANGER (EUROFUNG)"/>
    <property type="match status" value="1"/>
</dbReference>
<evidence type="ECO:0000313" key="13">
    <source>
        <dbReference type="EMBL" id="MBO8414211.1"/>
    </source>
</evidence>
<feature type="transmembrane region" description="Helical" evidence="11">
    <location>
        <begin position="394"/>
        <end position="414"/>
    </location>
</feature>
<dbReference type="GO" id="GO:1902600">
    <property type="term" value="P:proton transmembrane transport"/>
    <property type="evidence" value="ECO:0007669"/>
    <property type="project" value="InterPro"/>
</dbReference>
<feature type="transmembrane region" description="Helical" evidence="11">
    <location>
        <begin position="109"/>
        <end position="135"/>
    </location>
</feature>
<dbReference type="InterPro" id="IPR006153">
    <property type="entry name" value="Cation/H_exchanger_TM"/>
</dbReference>
<dbReference type="InterPro" id="IPR038770">
    <property type="entry name" value="Na+/solute_symporter_sf"/>
</dbReference>
<evidence type="ECO:0000313" key="14">
    <source>
        <dbReference type="Proteomes" id="UP000823629"/>
    </source>
</evidence>
<feature type="transmembrane region" description="Helical" evidence="11">
    <location>
        <begin position="271"/>
        <end position="289"/>
    </location>
</feature>
<comment type="subcellular location">
    <subcellularLocation>
        <location evidence="1">Membrane</location>
        <topology evidence="1">Multi-pass membrane protein</topology>
    </subcellularLocation>
</comment>
<reference evidence="13" key="1">
    <citation type="submission" date="2020-10" db="EMBL/GenBank/DDBJ databases">
        <authorList>
            <person name="Gilroy R."/>
        </authorList>
    </citation>
    <scope>NUCLEOTIDE SEQUENCE</scope>
    <source>
        <strain evidence="13">1748</strain>
    </source>
</reference>
<feature type="transmembrane region" description="Helical" evidence="11">
    <location>
        <begin position="20"/>
        <end position="38"/>
    </location>
</feature>
<keyword evidence="9 11" id="KW-0472">Membrane</keyword>
<reference evidence="13" key="2">
    <citation type="journal article" date="2021" name="PeerJ">
        <title>Extensive microbial diversity within the chicken gut microbiome revealed by metagenomics and culture.</title>
        <authorList>
            <person name="Gilroy R."/>
            <person name="Ravi A."/>
            <person name="Getino M."/>
            <person name="Pursley I."/>
            <person name="Horton D.L."/>
            <person name="Alikhan N.F."/>
            <person name="Baker D."/>
            <person name="Gharbi K."/>
            <person name="Hall N."/>
            <person name="Watson M."/>
            <person name="Adriaenssens E.M."/>
            <person name="Foster-Nyarko E."/>
            <person name="Jarju S."/>
            <person name="Secka A."/>
            <person name="Antonio M."/>
            <person name="Oren A."/>
            <person name="Chaudhuri R.R."/>
            <person name="La Ragione R."/>
            <person name="Hildebrand F."/>
            <person name="Pallen M.J."/>
        </authorList>
    </citation>
    <scope>NUCLEOTIDE SEQUENCE</scope>
    <source>
        <strain evidence="13">1748</strain>
    </source>
</reference>
<evidence type="ECO:0000256" key="3">
    <source>
        <dbReference type="ARBA" id="ARBA00022448"/>
    </source>
</evidence>
<dbReference type="PANTHER" id="PTHR43562">
    <property type="entry name" value="NAPA-TYPE SODIUM/HYDROGEN ANTIPORTER"/>
    <property type="match status" value="1"/>
</dbReference>
<feature type="transmembrane region" description="Helical" evidence="11">
    <location>
        <begin position="249"/>
        <end position="265"/>
    </location>
</feature>
<dbReference type="Pfam" id="PF00999">
    <property type="entry name" value="Na_H_Exchanger"/>
    <property type="match status" value="1"/>
</dbReference>
<keyword evidence="7" id="KW-0915">Sodium</keyword>
<dbReference type="Proteomes" id="UP000823629">
    <property type="component" value="Unassembled WGS sequence"/>
</dbReference>
<keyword evidence="10" id="KW-0739">Sodium transport</keyword>